<dbReference type="PANTHER" id="PTHR38471">
    <property type="entry name" value="FOUR HELIX BUNDLE PROTEIN"/>
    <property type="match status" value="1"/>
</dbReference>
<evidence type="ECO:0000313" key="1">
    <source>
        <dbReference type="EMBL" id="SHO72835.1"/>
    </source>
</evidence>
<dbReference type="PANTHER" id="PTHR38471:SF2">
    <property type="entry name" value="FOUR HELIX BUNDLE PROTEIN"/>
    <property type="match status" value="1"/>
</dbReference>
<dbReference type="Gene3D" id="1.20.1440.60">
    <property type="entry name" value="23S rRNA-intervening sequence"/>
    <property type="match status" value="1"/>
</dbReference>
<protein>
    <submittedName>
        <fullName evidence="1">Four helix bundle protein</fullName>
    </submittedName>
</protein>
<dbReference type="AlphaFoldDB" id="A0A1M7ZVC1"/>
<proteinExistence type="predicted"/>
<dbReference type="SUPFAM" id="SSF158446">
    <property type="entry name" value="IVS-encoded protein-like"/>
    <property type="match status" value="1"/>
</dbReference>
<dbReference type="OrthoDB" id="9811959at2"/>
<evidence type="ECO:0000313" key="2">
    <source>
        <dbReference type="Proteomes" id="UP000184611"/>
    </source>
</evidence>
<dbReference type="InterPro" id="IPR012657">
    <property type="entry name" value="23S_rRNA-intervening_sequence"/>
</dbReference>
<gene>
    <name evidence="1" type="ORF">SAMN05443547_1176</name>
</gene>
<organism evidence="1 2">
    <name type="scientific">Flavobacterium cucumis</name>
    <dbReference type="NCBI Taxonomy" id="416016"/>
    <lineage>
        <taxon>Bacteria</taxon>
        <taxon>Pseudomonadati</taxon>
        <taxon>Bacteroidota</taxon>
        <taxon>Flavobacteriia</taxon>
        <taxon>Flavobacteriales</taxon>
        <taxon>Flavobacteriaceae</taxon>
        <taxon>Flavobacterium</taxon>
    </lineage>
</organism>
<dbReference type="Pfam" id="PF05635">
    <property type="entry name" value="23S_rRNA_IVP"/>
    <property type="match status" value="1"/>
</dbReference>
<dbReference type="Proteomes" id="UP000184611">
    <property type="component" value="Unassembled WGS sequence"/>
</dbReference>
<dbReference type="CDD" id="cd16377">
    <property type="entry name" value="23S_rRNA_IVP_like"/>
    <property type="match status" value="1"/>
</dbReference>
<dbReference type="STRING" id="416016.SAMN05443547_1176"/>
<dbReference type="EMBL" id="FRYK01000001">
    <property type="protein sequence ID" value="SHO72835.1"/>
    <property type="molecule type" value="Genomic_DNA"/>
</dbReference>
<keyword evidence="2" id="KW-1185">Reference proteome</keyword>
<name>A0A1M7ZVC1_9FLAO</name>
<reference evidence="2" key="1">
    <citation type="submission" date="2016-12" db="EMBL/GenBank/DDBJ databases">
        <authorList>
            <person name="Varghese N."/>
            <person name="Submissions S."/>
        </authorList>
    </citation>
    <scope>NUCLEOTIDE SEQUENCE [LARGE SCALE GENOMIC DNA]</scope>
    <source>
        <strain evidence="2">DSM 18830</strain>
    </source>
</reference>
<dbReference type="RefSeq" id="WP_073582278.1">
    <property type="nucleotide sequence ID" value="NZ_CBCSEA010000013.1"/>
</dbReference>
<dbReference type="InterPro" id="IPR036583">
    <property type="entry name" value="23S_rRNA_IVS_sf"/>
</dbReference>
<dbReference type="NCBIfam" id="TIGR02436">
    <property type="entry name" value="four helix bundle protein"/>
    <property type="match status" value="1"/>
</dbReference>
<accession>A0A1M7ZVC1</accession>
<sequence>MHNYKELEVWKESIKFCPEIYKLVRKLPEEEKFGLISQLKRAVISIPSNIAEGSAKSSDKHFIIFLENSLGSCYEIETQLLVCVELSFITEIEYNQIMEKLFSIIKKLIKFIKYLNDKNK</sequence>